<evidence type="ECO:0000313" key="1">
    <source>
        <dbReference type="EMBL" id="MCA5006106.1"/>
    </source>
</evidence>
<evidence type="ECO:0000313" key="2">
    <source>
        <dbReference type="Proteomes" id="UP001165302"/>
    </source>
</evidence>
<dbReference type="RefSeq" id="WP_225554462.1">
    <property type="nucleotide sequence ID" value="NZ_JADEYP010000027.1"/>
</dbReference>
<reference evidence="1" key="1">
    <citation type="submission" date="2020-10" db="EMBL/GenBank/DDBJ databases">
        <authorList>
            <person name="Lu T."/>
            <person name="Wang Q."/>
            <person name="Han X."/>
        </authorList>
    </citation>
    <scope>NUCLEOTIDE SEQUENCE</scope>
    <source>
        <strain evidence="1">WQ 366</strain>
    </source>
</reference>
<dbReference type="EMBL" id="JADEYP010000027">
    <property type="protein sequence ID" value="MCA5006106.1"/>
    <property type="molecule type" value="Genomic_DNA"/>
</dbReference>
<proteinExistence type="predicted"/>
<sequence length="124" mass="14807">MMKKIIFVSDLQIGNFLFQSFIVDLEGDLISFSIFIKGNEEPAVQFICDINLQVNILFNHRILTYINLNKTKDIKKRKEFYRMFVQFLVDSEKKAAYMIFKNQKLNYIKKSKDLLAIRDSYIYE</sequence>
<organism evidence="1 2">
    <name type="scientific">Sphingobacterium bovistauri</name>
    <dbReference type="NCBI Taxonomy" id="2781959"/>
    <lineage>
        <taxon>Bacteria</taxon>
        <taxon>Pseudomonadati</taxon>
        <taxon>Bacteroidota</taxon>
        <taxon>Sphingobacteriia</taxon>
        <taxon>Sphingobacteriales</taxon>
        <taxon>Sphingobacteriaceae</taxon>
        <taxon>Sphingobacterium</taxon>
    </lineage>
</organism>
<protein>
    <submittedName>
        <fullName evidence="1">Uncharacterized protein</fullName>
    </submittedName>
</protein>
<dbReference type="Proteomes" id="UP001165302">
    <property type="component" value="Unassembled WGS sequence"/>
</dbReference>
<accession>A0ABS7Z7E1</accession>
<gene>
    <name evidence="1" type="ORF">IPZ78_13190</name>
</gene>
<comment type="caution">
    <text evidence="1">The sequence shown here is derived from an EMBL/GenBank/DDBJ whole genome shotgun (WGS) entry which is preliminary data.</text>
</comment>
<name>A0ABS7Z7E1_9SPHI</name>
<keyword evidence="2" id="KW-1185">Reference proteome</keyword>